<evidence type="ECO:0000313" key="3">
    <source>
        <dbReference type="Proteomes" id="UP000243719"/>
    </source>
</evidence>
<gene>
    <name evidence="2" type="ORF">SAMN05216551_102317</name>
</gene>
<reference evidence="3" key="1">
    <citation type="submission" date="2016-09" db="EMBL/GenBank/DDBJ databases">
        <authorList>
            <person name="Varghese N."/>
            <person name="Submissions S."/>
        </authorList>
    </citation>
    <scope>NUCLEOTIDE SEQUENCE [LARGE SCALE GENOMIC DNA]</scope>
    <source>
        <strain evidence="3">JS23</strain>
    </source>
</reference>
<feature type="domain" description="Knr4/Smi1-like" evidence="1">
    <location>
        <begin position="30"/>
        <end position="149"/>
    </location>
</feature>
<dbReference type="AlphaFoldDB" id="A0A1H2PL07"/>
<proteinExistence type="predicted"/>
<evidence type="ECO:0000313" key="2">
    <source>
        <dbReference type="EMBL" id="SDV47151.1"/>
    </source>
</evidence>
<dbReference type="Proteomes" id="UP000243719">
    <property type="component" value="Unassembled WGS sequence"/>
</dbReference>
<name>A0A1H2PL07_9BURK</name>
<dbReference type="OrthoDB" id="3281078at2"/>
<protein>
    <recommendedName>
        <fullName evidence="1">Knr4/Smi1-like domain-containing protein</fullName>
    </recommendedName>
</protein>
<keyword evidence="3" id="KW-1185">Reference proteome</keyword>
<dbReference type="SMART" id="SM00860">
    <property type="entry name" value="SMI1_KNR4"/>
    <property type="match status" value="1"/>
</dbReference>
<organism evidence="2 3">
    <name type="scientific">Chitinasiproducens palmae</name>
    <dbReference type="NCBI Taxonomy" id="1770053"/>
    <lineage>
        <taxon>Bacteria</taxon>
        <taxon>Pseudomonadati</taxon>
        <taxon>Pseudomonadota</taxon>
        <taxon>Betaproteobacteria</taxon>
        <taxon>Burkholderiales</taxon>
        <taxon>Burkholderiaceae</taxon>
        <taxon>Chitinasiproducens</taxon>
    </lineage>
</organism>
<evidence type="ECO:0000259" key="1">
    <source>
        <dbReference type="SMART" id="SM00860"/>
    </source>
</evidence>
<dbReference type="InterPro" id="IPR018958">
    <property type="entry name" value="Knr4/Smi1-like_dom"/>
</dbReference>
<dbReference type="Pfam" id="PF09346">
    <property type="entry name" value="SMI1_KNR4"/>
    <property type="match status" value="1"/>
</dbReference>
<accession>A0A1H2PL07</accession>
<sequence length="413" mass="44624">MPQTHALPEAAAAHGFALFEDKVIFEAQAPITSEQLAEVERRVGRPVPPGLRALWQTAFGGRVGYDLQVQFDDHVATFSFAELFYPESDGYRDLWGWIDHERELAEENADEGYDGRLRFLPFGGFEYLDRLYVCLDEPHYGAVFAWMQGLPSAWALRLHEDSVARIADDVPGLFRLLALDSDPFDDSGDYNAADETVDAISQIDGPEPALADALRAAVRRAVLDWRGALDAGTLASSTRLRHLAFRQVAMDGDLALAERIAAQGCDLNERYAGGGNLVDHLLASGHDAQAGALIERGIDASQAIVSAAARLSPERTRHLLSLGAEVTPLAAAQAAVVGSVESAELMVDALPPSQLAELVSSMDDSIARAESSASRVEAGTLGSNMTPAQYRQQAEHARALQRYVAARMASNAI</sequence>
<dbReference type="EMBL" id="FNLO01000002">
    <property type="protein sequence ID" value="SDV47151.1"/>
    <property type="molecule type" value="Genomic_DNA"/>
</dbReference>
<dbReference type="RefSeq" id="WP_091905386.1">
    <property type="nucleotide sequence ID" value="NZ_FNLO01000002.1"/>
</dbReference>